<gene>
    <name evidence="2" type="ORF">COV30_01230</name>
</gene>
<dbReference type="SMART" id="SM00287">
    <property type="entry name" value="SH3b"/>
    <property type="match status" value="1"/>
</dbReference>
<dbReference type="Pfam" id="PF08239">
    <property type="entry name" value="SH3_3"/>
    <property type="match status" value="1"/>
</dbReference>
<protein>
    <recommendedName>
        <fullName evidence="1">SH3b domain-containing protein</fullName>
    </recommendedName>
</protein>
<feature type="domain" description="SH3b" evidence="1">
    <location>
        <begin position="70"/>
        <end position="132"/>
    </location>
</feature>
<organism evidence="2 3">
    <name type="scientific">Candidatus Yanofskybacteria bacterium CG10_big_fil_rev_8_21_14_0_10_37_15</name>
    <dbReference type="NCBI Taxonomy" id="1975097"/>
    <lineage>
        <taxon>Bacteria</taxon>
        <taxon>Candidatus Yanofskyibacteriota</taxon>
    </lineage>
</organism>
<evidence type="ECO:0000313" key="3">
    <source>
        <dbReference type="Proteomes" id="UP000230208"/>
    </source>
</evidence>
<reference evidence="2 3" key="1">
    <citation type="submission" date="2017-09" db="EMBL/GenBank/DDBJ databases">
        <title>Depth-based differentiation of microbial function through sediment-hosted aquifers and enrichment of novel symbionts in the deep terrestrial subsurface.</title>
        <authorList>
            <person name="Probst A.J."/>
            <person name="Ladd B."/>
            <person name="Jarett J.K."/>
            <person name="Geller-Mcgrath D.E."/>
            <person name="Sieber C.M."/>
            <person name="Emerson J.B."/>
            <person name="Anantharaman K."/>
            <person name="Thomas B.C."/>
            <person name="Malmstrom R."/>
            <person name="Stieglmeier M."/>
            <person name="Klingl A."/>
            <person name="Woyke T."/>
            <person name="Ryan C.M."/>
            <person name="Banfield J.F."/>
        </authorList>
    </citation>
    <scope>NUCLEOTIDE SEQUENCE [LARGE SCALE GENOMIC DNA]</scope>
    <source>
        <strain evidence="2">CG10_big_fil_rev_8_21_14_0_10_37_15</strain>
    </source>
</reference>
<evidence type="ECO:0000259" key="1">
    <source>
        <dbReference type="PROSITE" id="PS51781"/>
    </source>
</evidence>
<dbReference type="EMBL" id="PCXP01000019">
    <property type="protein sequence ID" value="PIR41799.1"/>
    <property type="molecule type" value="Genomic_DNA"/>
</dbReference>
<accession>A0A2H0R5J4</accession>
<dbReference type="Proteomes" id="UP000230208">
    <property type="component" value="Unassembled WGS sequence"/>
</dbReference>
<feature type="non-terminal residue" evidence="2">
    <location>
        <position position="1"/>
    </location>
</feature>
<evidence type="ECO:0000313" key="2">
    <source>
        <dbReference type="EMBL" id="PIR41799.1"/>
    </source>
</evidence>
<proteinExistence type="predicted"/>
<sequence>TGEDVGMLHWVNTTGEQAVADDPEFFKKVFCINTNEFNWYPKGINYTSVNQIPDYARGAFSASSSVPTSKQYKVVSTAGYLNVRVLANTASSVLGQLAANDVVTSLSQDGEWHKIMFEDQEAWVHGGYLEAI</sequence>
<dbReference type="InterPro" id="IPR003646">
    <property type="entry name" value="SH3-like_bac-type"/>
</dbReference>
<dbReference type="Gene3D" id="2.30.30.40">
    <property type="entry name" value="SH3 Domains"/>
    <property type="match status" value="1"/>
</dbReference>
<dbReference type="AlphaFoldDB" id="A0A2H0R5J4"/>
<name>A0A2H0R5J4_9BACT</name>
<comment type="caution">
    <text evidence="2">The sequence shown here is derived from an EMBL/GenBank/DDBJ whole genome shotgun (WGS) entry which is preliminary data.</text>
</comment>
<dbReference type="PROSITE" id="PS51781">
    <property type="entry name" value="SH3B"/>
    <property type="match status" value="1"/>
</dbReference>